<keyword evidence="11" id="KW-1185">Reference proteome</keyword>
<protein>
    <submittedName>
        <fullName evidence="10">D-xylose-proton symporter-like 3, chloroplastic</fullName>
    </submittedName>
</protein>
<feature type="transmembrane region" description="Helical" evidence="8">
    <location>
        <begin position="356"/>
        <end position="375"/>
    </location>
</feature>
<feature type="transmembrane region" description="Helical" evidence="8">
    <location>
        <begin position="172"/>
        <end position="193"/>
    </location>
</feature>
<organism evidence="10 11">
    <name type="scientific">Porphyridium purpureum</name>
    <name type="common">Red alga</name>
    <name type="synonym">Porphyridium cruentum</name>
    <dbReference type="NCBI Taxonomy" id="35688"/>
    <lineage>
        <taxon>Eukaryota</taxon>
        <taxon>Rhodophyta</taxon>
        <taxon>Bangiophyceae</taxon>
        <taxon>Porphyridiales</taxon>
        <taxon>Porphyridiaceae</taxon>
        <taxon>Porphyridium</taxon>
    </lineage>
</organism>
<accession>A0A5J4YP36</accession>
<evidence type="ECO:0000256" key="8">
    <source>
        <dbReference type="SAM" id="Phobius"/>
    </source>
</evidence>
<sequence length="520" mass="53775">MNRDGADQPDDDTRRLLERMPASSDQDPIPVRVWAMRFAVPAAVGSLFGLDIGLSSGAVRALGDAGLGAAQLGAVASASLFGALVSSALALRFGDSLGRARELRLAALLFVVGAALQAVAPLDISTESASLAGSGPLLAARAVYGLGIGFGMHAAPLYIAESTPKQLRGLLLSAKEAAIVTGILLGYISSAVFGPNLPVDVSWRAMFASAEAIAVPVLVLSAFLPESPRWLCLKSVQTGNSSSSGGGGGGGGEDENPTNNTFAVRAREGFIQLYDGNVAEADKNMQLVMDTLRDAEQPKVPGQGSFSLGDLVATKSARTSLVIGLGLVLFQQITGQPSVLYYANRIFAEAGGGFEFAVGVGVFKLVMTLGSAFAVDRVGRRTLLMTGTTGMAVCLLVLSAAFHGTPSSGALSTSQQIVIALGVLGYVGSYQIGFGPCTWLVLSEIFPIRIRSSALGLGTLTNFGSNLVVASVFEAQRQALGSSGLFGLFAVIALLAVAFEYSFVIETKGLSLEEIERKIT</sequence>
<dbReference type="PANTHER" id="PTHR48023">
    <property type="entry name" value="D-XYLOSE-PROTON SYMPORTER-LIKE 2"/>
    <property type="match status" value="1"/>
</dbReference>
<dbReference type="PROSITE" id="PS00217">
    <property type="entry name" value="SUGAR_TRANSPORT_2"/>
    <property type="match status" value="1"/>
</dbReference>
<keyword evidence="3" id="KW-0813">Transport</keyword>
<proteinExistence type="inferred from homology"/>
<dbReference type="InterPro" id="IPR020846">
    <property type="entry name" value="MFS_dom"/>
</dbReference>
<feature type="transmembrane region" description="Helical" evidence="8">
    <location>
        <begin position="205"/>
        <end position="224"/>
    </location>
</feature>
<feature type="transmembrane region" description="Helical" evidence="8">
    <location>
        <begin position="321"/>
        <end position="344"/>
    </location>
</feature>
<feature type="transmembrane region" description="Helical" evidence="8">
    <location>
        <begin position="382"/>
        <end position="405"/>
    </location>
</feature>
<dbReference type="InterPro" id="IPR005828">
    <property type="entry name" value="MFS_sugar_transport-like"/>
</dbReference>
<evidence type="ECO:0000259" key="9">
    <source>
        <dbReference type="PROSITE" id="PS50850"/>
    </source>
</evidence>
<dbReference type="Pfam" id="PF00083">
    <property type="entry name" value="Sugar_tr"/>
    <property type="match status" value="2"/>
</dbReference>
<feature type="transmembrane region" description="Helical" evidence="8">
    <location>
        <begin position="454"/>
        <end position="473"/>
    </location>
</feature>
<evidence type="ECO:0000256" key="5">
    <source>
        <dbReference type="ARBA" id="ARBA00022989"/>
    </source>
</evidence>
<dbReference type="InterPro" id="IPR003663">
    <property type="entry name" value="Sugar/inositol_transpt"/>
</dbReference>
<evidence type="ECO:0000313" key="11">
    <source>
        <dbReference type="Proteomes" id="UP000324585"/>
    </source>
</evidence>
<gene>
    <name evidence="10" type="ORF">FVE85_7951</name>
</gene>
<keyword evidence="6 8" id="KW-0472">Membrane</keyword>
<dbReference type="GO" id="GO:0016020">
    <property type="term" value="C:membrane"/>
    <property type="evidence" value="ECO:0007669"/>
    <property type="project" value="UniProtKB-SubCell"/>
</dbReference>
<name>A0A5J4YP36_PORPP</name>
<dbReference type="Proteomes" id="UP000324585">
    <property type="component" value="Unassembled WGS sequence"/>
</dbReference>
<evidence type="ECO:0000256" key="7">
    <source>
        <dbReference type="SAM" id="MobiDB-lite"/>
    </source>
</evidence>
<dbReference type="PANTHER" id="PTHR48023:SF4">
    <property type="entry name" value="D-XYLOSE-PROTON SYMPORTER-LIKE 2"/>
    <property type="match status" value="1"/>
</dbReference>
<evidence type="ECO:0000256" key="1">
    <source>
        <dbReference type="ARBA" id="ARBA00004141"/>
    </source>
</evidence>
<dbReference type="GO" id="GO:1904659">
    <property type="term" value="P:D-glucose transmembrane transport"/>
    <property type="evidence" value="ECO:0007669"/>
    <property type="project" value="TreeGrafter"/>
</dbReference>
<feature type="transmembrane region" description="Helical" evidence="8">
    <location>
        <begin position="69"/>
        <end position="91"/>
    </location>
</feature>
<evidence type="ECO:0000256" key="2">
    <source>
        <dbReference type="ARBA" id="ARBA00010992"/>
    </source>
</evidence>
<comment type="caution">
    <text evidence="10">The sequence shown here is derived from an EMBL/GenBank/DDBJ whole genome shotgun (WGS) entry which is preliminary data.</text>
</comment>
<dbReference type="OrthoDB" id="6612291at2759"/>
<comment type="subcellular location">
    <subcellularLocation>
        <location evidence="1">Membrane</location>
        <topology evidence="1">Multi-pass membrane protein</topology>
    </subcellularLocation>
</comment>
<dbReference type="InterPro" id="IPR005829">
    <property type="entry name" value="Sugar_transporter_CS"/>
</dbReference>
<reference evidence="11" key="1">
    <citation type="journal article" date="2019" name="Nat. Commun.">
        <title>Expansion of phycobilisome linker gene families in mesophilic red algae.</title>
        <authorList>
            <person name="Lee J."/>
            <person name="Kim D."/>
            <person name="Bhattacharya D."/>
            <person name="Yoon H.S."/>
        </authorList>
    </citation>
    <scope>NUCLEOTIDE SEQUENCE [LARGE SCALE GENOMIC DNA]</scope>
    <source>
        <strain evidence="11">CCMP 1328</strain>
    </source>
</reference>
<comment type="similarity">
    <text evidence="2">Belongs to the major facilitator superfamily. Sugar transporter (TC 2.A.1.1) family.</text>
</comment>
<dbReference type="PROSITE" id="PS50850">
    <property type="entry name" value="MFS"/>
    <property type="match status" value="1"/>
</dbReference>
<keyword evidence="4 8" id="KW-0812">Transmembrane</keyword>
<dbReference type="PROSITE" id="PS00216">
    <property type="entry name" value="SUGAR_TRANSPORT_1"/>
    <property type="match status" value="1"/>
</dbReference>
<dbReference type="InterPro" id="IPR050820">
    <property type="entry name" value="MFS_Sugar_Transporter"/>
</dbReference>
<feature type="region of interest" description="Disordered" evidence="7">
    <location>
        <begin position="240"/>
        <end position="259"/>
    </location>
</feature>
<feature type="transmembrane region" description="Helical" evidence="8">
    <location>
        <begin position="417"/>
        <end position="442"/>
    </location>
</feature>
<dbReference type="SUPFAM" id="SSF103473">
    <property type="entry name" value="MFS general substrate transporter"/>
    <property type="match status" value="1"/>
</dbReference>
<dbReference type="InterPro" id="IPR036259">
    <property type="entry name" value="MFS_trans_sf"/>
</dbReference>
<evidence type="ECO:0000256" key="4">
    <source>
        <dbReference type="ARBA" id="ARBA00022692"/>
    </source>
</evidence>
<feature type="transmembrane region" description="Helical" evidence="8">
    <location>
        <begin position="103"/>
        <end position="122"/>
    </location>
</feature>
<feature type="transmembrane region" description="Helical" evidence="8">
    <location>
        <begin position="38"/>
        <end position="63"/>
    </location>
</feature>
<evidence type="ECO:0000313" key="10">
    <source>
        <dbReference type="EMBL" id="KAA8492444.1"/>
    </source>
</evidence>
<evidence type="ECO:0000256" key="3">
    <source>
        <dbReference type="ARBA" id="ARBA00022448"/>
    </source>
</evidence>
<keyword evidence="5 8" id="KW-1133">Transmembrane helix</keyword>
<dbReference type="AlphaFoldDB" id="A0A5J4YP36"/>
<dbReference type="Gene3D" id="1.20.1250.20">
    <property type="entry name" value="MFS general substrate transporter like domains"/>
    <property type="match status" value="2"/>
</dbReference>
<dbReference type="PRINTS" id="PR00171">
    <property type="entry name" value="SUGRTRNSPORT"/>
</dbReference>
<dbReference type="GO" id="GO:0022857">
    <property type="term" value="F:transmembrane transporter activity"/>
    <property type="evidence" value="ECO:0007669"/>
    <property type="project" value="InterPro"/>
</dbReference>
<evidence type="ECO:0000256" key="6">
    <source>
        <dbReference type="ARBA" id="ARBA00023136"/>
    </source>
</evidence>
<dbReference type="OMA" id="HMGEYDP"/>
<feature type="domain" description="Major facilitator superfamily (MFS) profile" evidence="9">
    <location>
        <begin position="37"/>
        <end position="508"/>
    </location>
</feature>
<dbReference type="EMBL" id="VRMN01000009">
    <property type="protein sequence ID" value="KAA8492444.1"/>
    <property type="molecule type" value="Genomic_DNA"/>
</dbReference>
<feature type="transmembrane region" description="Helical" evidence="8">
    <location>
        <begin position="142"/>
        <end position="160"/>
    </location>
</feature>
<feature type="transmembrane region" description="Helical" evidence="8">
    <location>
        <begin position="485"/>
        <end position="504"/>
    </location>
</feature>